<dbReference type="RefSeq" id="WP_007328961.1">
    <property type="nucleotide sequence ID" value="NZ_AFAR01000256.1"/>
</dbReference>
<protein>
    <submittedName>
        <fullName evidence="2">Uncharacterized protein</fullName>
    </submittedName>
</protein>
<comment type="caution">
    <text evidence="2">The sequence shown here is derived from an EMBL/GenBank/DDBJ whole genome shotgun (WGS) entry which is preliminary data.</text>
</comment>
<evidence type="ECO:0000313" key="3">
    <source>
        <dbReference type="Proteomes" id="UP000006222"/>
    </source>
</evidence>
<dbReference type="AlphaFoldDB" id="F2AZA1"/>
<keyword evidence="1" id="KW-0812">Transmembrane</keyword>
<evidence type="ECO:0000313" key="2">
    <source>
        <dbReference type="EMBL" id="EGF24993.1"/>
    </source>
</evidence>
<dbReference type="PATRIC" id="fig|991778.3.peg.5354"/>
<proteinExistence type="predicted"/>
<feature type="transmembrane region" description="Helical" evidence="1">
    <location>
        <begin position="62"/>
        <end position="82"/>
    </location>
</feature>
<keyword evidence="1" id="KW-1133">Transmembrane helix</keyword>
<sequence length="127" mass="14308">MFRFSLATLIALPIVVASFDLAVVHPVVATVLYFSLAAVLVLYGLTAKAAGTRLNVESRPGLVYGVGCLIACVVILLCVRTLQMSSWRFREWSTQHRLKRTGYKMVLEEPTYGKNGQVISQRYRWER</sequence>
<organism evidence="2 3">
    <name type="scientific">Rhodopirellula baltica WH47</name>
    <dbReference type="NCBI Taxonomy" id="991778"/>
    <lineage>
        <taxon>Bacteria</taxon>
        <taxon>Pseudomonadati</taxon>
        <taxon>Planctomycetota</taxon>
        <taxon>Planctomycetia</taxon>
        <taxon>Pirellulales</taxon>
        <taxon>Pirellulaceae</taxon>
        <taxon>Rhodopirellula</taxon>
    </lineage>
</organism>
<name>F2AZA1_RHOBT</name>
<accession>F2AZA1</accession>
<gene>
    <name evidence="2" type="ORF">RBWH47_01394</name>
</gene>
<dbReference type="EMBL" id="AFAR01000256">
    <property type="protein sequence ID" value="EGF24993.1"/>
    <property type="molecule type" value="Genomic_DNA"/>
</dbReference>
<evidence type="ECO:0000256" key="1">
    <source>
        <dbReference type="SAM" id="Phobius"/>
    </source>
</evidence>
<reference evidence="2 3" key="1">
    <citation type="journal article" date="2013" name="Mar. Genomics">
        <title>Expression of sulfatases in Rhodopirellula baltica and the diversity of sulfatases in the genus Rhodopirellula.</title>
        <authorList>
            <person name="Wegner C.E."/>
            <person name="Richter-Heitmann T."/>
            <person name="Klindworth A."/>
            <person name="Klockow C."/>
            <person name="Richter M."/>
            <person name="Achstetter T."/>
            <person name="Glockner F.O."/>
            <person name="Harder J."/>
        </authorList>
    </citation>
    <scope>NUCLEOTIDE SEQUENCE [LARGE SCALE GENOMIC DNA]</scope>
    <source>
        <strain evidence="2 3">WH47</strain>
    </source>
</reference>
<keyword evidence="1" id="KW-0472">Membrane</keyword>
<feature type="transmembrane region" description="Helical" evidence="1">
    <location>
        <begin position="27"/>
        <end position="50"/>
    </location>
</feature>
<dbReference type="Proteomes" id="UP000006222">
    <property type="component" value="Unassembled WGS sequence"/>
</dbReference>